<protein>
    <recommendedName>
        <fullName evidence="1">F-box domain-containing protein</fullName>
    </recommendedName>
</protein>
<evidence type="ECO:0000313" key="3">
    <source>
        <dbReference type="Proteomes" id="UP001221142"/>
    </source>
</evidence>
<accession>A0AAD7FXA7</accession>
<evidence type="ECO:0000259" key="1">
    <source>
        <dbReference type="Pfam" id="PF12937"/>
    </source>
</evidence>
<organism evidence="2 3">
    <name type="scientific">Roridomyces roridus</name>
    <dbReference type="NCBI Taxonomy" id="1738132"/>
    <lineage>
        <taxon>Eukaryota</taxon>
        <taxon>Fungi</taxon>
        <taxon>Dikarya</taxon>
        <taxon>Basidiomycota</taxon>
        <taxon>Agaricomycotina</taxon>
        <taxon>Agaricomycetes</taxon>
        <taxon>Agaricomycetidae</taxon>
        <taxon>Agaricales</taxon>
        <taxon>Marasmiineae</taxon>
        <taxon>Mycenaceae</taxon>
        <taxon>Roridomyces</taxon>
    </lineage>
</organism>
<dbReference type="Proteomes" id="UP001221142">
    <property type="component" value="Unassembled WGS sequence"/>
</dbReference>
<evidence type="ECO:0000313" key="2">
    <source>
        <dbReference type="EMBL" id="KAJ7647824.1"/>
    </source>
</evidence>
<feature type="non-terminal residue" evidence="2">
    <location>
        <position position="168"/>
    </location>
</feature>
<dbReference type="AlphaFoldDB" id="A0AAD7FXA7"/>
<gene>
    <name evidence="2" type="ORF">FB45DRAFT_1102148</name>
</gene>
<proteinExistence type="predicted"/>
<dbReference type="InterPro" id="IPR036047">
    <property type="entry name" value="F-box-like_dom_sf"/>
</dbReference>
<keyword evidence="3" id="KW-1185">Reference proteome</keyword>
<dbReference type="Gene3D" id="1.20.1280.50">
    <property type="match status" value="1"/>
</dbReference>
<feature type="domain" description="F-box" evidence="1">
    <location>
        <begin position="42"/>
        <end position="109"/>
    </location>
</feature>
<dbReference type="Pfam" id="PF12937">
    <property type="entry name" value="F-box-like"/>
    <property type="match status" value="1"/>
</dbReference>
<name>A0AAD7FXA7_9AGAR</name>
<comment type="caution">
    <text evidence="2">The sequence shown here is derived from an EMBL/GenBank/DDBJ whole genome shotgun (WGS) entry which is preliminary data.</text>
</comment>
<dbReference type="InterPro" id="IPR001810">
    <property type="entry name" value="F-box_dom"/>
</dbReference>
<dbReference type="EMBL" id="JARKIF010000002">
    <property type="protein sequence ID" value="KAJ7647824.1"/>
    <property type="molecule type" value="Genomic_DNA"/>
</dbReference>
<dbReference type="SUPFAM" id="SSF81383">
    <property type="entry name" value="F-box domain"/>
    <property type="match status" value="1"/>
</dbReference>
<reference evidence="2" key="1">
    <citation type="submission" date="2023-03" db="EMBL/GenBank/DDBJ databases">
        <title>Massive genome expansion in bonnet fungi (Mycena s.s.) driven by repeated elements and novel gene families across ecological guilds.</title>
        <authorList>
            <consortium name="Lawrence Berkeley National Laboratory"/>
            <person name="Harder C.B."/>
            <person name="Miyauchi S."/>
            <person name="Viragh M."/>
            <person name="Kuo A."/>
            <person name="Thoen E."/>
            <person name="Andreopoulos B."/>
            <person name="Lu D."/>
            <person name="Skrede I."/>
            <person name="Drula E."/>
            <person name="Henrissat B."/>
            <person name="Morin E."/>
            <person name="Kohler A."/>
            <person name="Barry K."/>
            <person name="LaButti K."/>
            <person name="Morin E."/>
            <person name="Salamov A."/>
            <person name="Lipzen A."/>
            <person name="Mereny Z."/>
            <person name="Hegedus B."/>
            <person name="Baldrian P."/>
            <person name="Stursova M."/>
            <person name="Weitz H."/>
            <person name="Taylor A."/>
            <person name="Grigoriev I.V."/>
            <person name="Nagy L.G."/>
            <person name="Martin F."/>
            <person name="Kauserud H."/>
        </authorList>
    </citation>
    <scope>NUCLEOTIDE SEQUENCE</scope>
    <source>
        <strain evidence="2">9284</strain>
    </source>
</reference>
<sequence length="168" mass="19289">AELKRYDDEILRLQAALLRAESERAAVQDYSRLCDAVISPVRRLPSEILVEIFGHFTTALHWPWLNFLRSVIIEEEMRRVANVDLLRVAQVCPRWHELVMGTPSLWSCIELDLCKWTAPDSSLLLLLKTVLDRGGNSPLDLGIIWGEGDATSRVLELLASYSRRWRHV</sequence>
<feature type="non-terminal residue" evidence="2">
    <location>
        <position position="1"/>
    </location>
</feature>